<organism evidence="9 10">
    <name type="scientific">Haloplanus rallus</name>
    <dbReference type="NCBI Taxonomy" id="1816183"/>
    <lineage>
        <taxon>Archaea</taxon>
        <taxon>Methanobacteriati</taxon>
        <taxon>Methanobacteriota</taxon>
        <taxon>Stenosarchaea group</taxon>
        <taxon>Halobacteria</taxon>
        <taxon>Halobacteriales</taxon>
        <taxon>Haloferacaceae</taxon>
        <taxon>Haloplanus</taxon>
    </lineage>
</organism>
<comment type="subcellular location">
    <subcellularLocation>
        <location evidence="1">Cell membrane</location>
        <topology evidence="1">Multi-pass membrane protein</topology>
    </subcellularLocation>
</comment>
<gene>
    <name evidence="9" type="ORF">EI982_04400</name>
</gene>
<evidence type="ECO:0000313" key="10">
    <source>
        <dbReference type="Proteomes" id="UP000428325"/>
    </source>
</evidence>
<dbReference type="PRINTS" id="PR01437">
    <property type="entry name" value="NUOXDRDTASE4"/>
</dbReference>
<dbReference type="InterPro" id="IPR050586">
    <property type="entry name" value="CPA3_Na-H_Antiporter_D"/>
</dbReference>
<dbReference type="PANTHER" id="PTHR42703:SF1">
    <property type="entry name" value="NA(+)_H(+) ANTIPORTER SUBUNIT D1"/>
    <property type="match status" value="1"/>
</dbReference>
<dbReference type="GO" id="GO:0042773">
    <property type="term" value="P:ATP synthesis coupled electron transport"/>
    <property type="evidence" value="ECO:0007669"/>
    <property type="project" value="InterPro"/>
</dbReference>
<evidence type="ECO:0000256" key="2">
    <source>
        <dbReference type="ARBA" id="ARBA00022475"/>
    </source>
</evidence>
<feature type="transmembrane region" description="Helical" evidence="7">
    <location>
        <begin position="473"/>
        <end position="491"/>
    </location>
</feature>
<evidence type="ECO:0000256" key="1">
    <source>
        <dbReference type="ARBA" id="ARBA00004651"/>
    </source>
</evidence>
<evidence type="ECO:0000256" key="3">
    <source>
        <dbReference type="ARBA" id="ARBA00022692"/>
    </source>
</evidence>
<feature type="transmembrane region" description="Helical" evidence="7">
    <location>
        <begin position="131"/>
        <end position="149"/>
    </location>
</feature>
<keyword evidence="3 7" id="KW-0812">Transmembrane</keyword>
<feature type="transmembrane region" description="Helical" evidence="7">
    <location>
        <begin position="106"/>
        <end position="125"/>
    </location>
</feature>
<accession>A0A6B9F6V2</accession>
<keyword evidence="5 7" id="KW-0472">Membrane</keyword>
<feature type="domain" description="NADH:quinone oxidoreductase/Mrp antiporter transmembrane" evidence="8">
    <location>
        <begin position="126"/>
        <end position="422"/>
    </location>
</feature>
<name>A0A6B9F6V2_9EURY</name>
<evidence type="ECO:0000313" key="9">
    <source>
        <dbReference type="EMBL" id="QGX94074.1"/>
    </source>
</evidence>
<feature type="transmembrane region" description="Helical" evidence="7">
    <location>
        <begin position="342"/>
        <end position="360"/>
    </location>
</feature>
<feature type="transmembrane region" description="Helical" evidence="7">
    <location>
        <begin position="79"/>
        <end position="99"/>
    </location>
</feature>
<dbReference type="OrthoDB" id="101192at2157"/>
<sequence length="508" mass="50997">MSDAYLPLLVALPLLGALLAVAAGLGSERGPAVVAPVVLAAQTGLAGWLGSRAILDGPLSVGVGGFVAPYGIELVVDGLSAAVVVLVAVVSLAALAFVTEDDPGGTAFYAEYLLLVAGLSGMAVTGDVFNLYVFLEITGLATYALVASAGTGRSAVSALKYLLFGTVAASLYLLGVGYALVATGTLNMADLATELAAAGYDSPLVLASFGFIVVGLATKTALFPLHTWQPDAYADAPDSVSALIAALVSTVAAYALLRLVYTVYTPAFFEAVPVARDALIVFAAVSIVVGSVLAVTQSEVKRMLAYSSVSQYGLVVVGVAIGTPAAVFGAVVHLLGHAIMKGGLFVAAGTVADVTGARTVDEYAGLADRFPVLGGASAVLMLAMVGVPPAVGFAGKWYIALGAVRAGTWPVAVVIFASTLLTLAYFALLVERMFVAPASESVLAATDGGRDGDAEGDALGPSPPPTARPSRRALALVVGAAVVAVVLGLVVTDLGTALEPTIDTLLSP</sequence>
<evidence type="ECO:0000259" key="8">
    <source>
        <dbReference type="Pfam" id="PF00361"/>
    </source>
</evidence>
<dbReference type="InterPro" id="IPR001750">
    <property type="entry name" value="ND/Mrp_TM"/>
</dbReference>
<feature type="transmembrane region" description="Helical" evidence="7">
    <location>
        <begin position="204"/>
        <end position="228"/>
    </location>
</feature>
<feature type="transmembrane region" description="Helical" evidence="7">
    <location>
        <begin position="312"/>
        <end position="336"/>
    </location>
</feature>
<reference evidence="9 10" key="1">
    <citation type="submission" date="2018-12" db="EMBL/GenBank/DDBJ databases">
        <title>Complete genome sequence of Haloplanus rallus MBLA0036.</title>
        <authorList>
            <person name="Nam Y.-d."/>
            <person name="Kang J."/>
            <person name="Chung W.-H."/>
            <person name="Park Y.S."/>
        </authorList>
    </citation>
    <scope>NUCLEOTIDE SEQUENCE [LARGE SCALE GENOMIC DNA]</scope>
    <source>
        <strain evidence="9 10">MBLA0036</strain>
    </source>
</reference>
<dbReference type="GO" id="GO:0005886">
    <property type="term" value="C:plasma membrane"/>
    <property type="evidence" value="ECO:0007669"/>
    <property type="project" value="UniProtKB-SubCell"/>
</dbReference>
<evidence type="ECO:0000256" key="4">
    <source>
        <dbReference type="ARBA" id="ARBA00022989"/>
    </source>
</evidence>
<feature type="region of interest" description="Disordered" evidence="6">
    <location>
        <begin position="446"/>
        <end position="467"/>
    </location>
</feature>
<keyword evidence="10" id="KW-1185">Reference proteome</keyword>
<feature type="transmembrane region" description="Helical" evidence="7">
    <location>
        <begin position="161"/>
        <end position="184"/>
    </location>
</feature>
<feature type="transmembrane region" description="Helical" evidence="7">
    <location>
        <begin position="240"/>
        <end position="259"/>
    </location>
</feature>
<dbReference type="PANTHER" id="PTHR42703">
    <property type="entry name" value="NADH DEHYDROGENASE"/>
    <property type="match status" value="1"/>
</dbReference>
<keyword evidence="2" id="KW-1003">Cell membrane</keyword>
<feature type="transmembrane region" description="Helical" evidence="7">
    <location>
        <begin position="411"/>
        <end position="430"/>
    </location>
</feature>
<dbReference type="InterPro" id="IPR003918">
    <property type="entry name" value="NADH_UbQ_OxRdtase"/>
</dbReference>
<dbReference type="GO" id="GO:0008137">
    <property type="term" value="F:NADH dehydrogenase (ubiquinone) activity"/>
    <property type="evidence" value="ECO:0007669"/>
    <property type="project" value="InterPro"/>
</dbReference>
<evidence type="ECO:0000256" key="5">
    <source>
        <dbReference type="ARBA" id="ARBA00023136"/>
    </source>
</evidence>
<evidence type="ECO:0000256" key="7">
    <source>
        <dbReference type="SAM" id="Phobius"/>
    </source>
</evidence>
<feature type="transmembrane region" description="Helical" evidence="7">
    <location>
        <begin position="279"/>
        <end position="300"/>
    </location>
</feature>
<dbReference type="AlphaFoldDB" id="A0A6B9F6V2"/>
<protein>
    <submittedName>
        <fullName evidence="9">Monovalent cation/H+ antiporter subunit D family protein</fullName>
    </submittedName>
</protein>
<dbReference type="KEGG" id="hra:EI982_04400"/>
<dbReference type="GeneID" id="99245364"/>
<evidence type="ECO:0000256" key="6">
    <source>
        <dbReference type="SAM" id="MobiDB-lite"/>
    </source>
</evidence>
<feature type="transmembrane region" description="Helical" evidence="7">
    <location>
        <begin position="372"/>
        <end position="391"/>
    </location>
</feature>
<dbReference type="RefSeq" id="WP_157688310.1">
    <property type="nucleotide sequence ID" value="NZ_CP034345.1"/>
</dbReference>
<proteinExistence type="predicted"/>
<dbReference type="Proteomes" id="UP000428325">
    <property type="component" value="Chromosome"/>
</dbReference>
<dbReference type="EMBL" id="CP034345">
    <property type="protein sequence ID" value="QGX94074.1"/>
    <property type="molecule type" value="Genomic_DNA"/>
</dbReference>
<keyword evidence="4 7" id="KW-1133">Transmembrane helix</keyword>
<dbReference type="Pfam" id="PF00361">
    <property type="entry name" value="Proton_antipo_M"/>
    <property type="match status" value="1"/>
</dbReference>